<evidence type="ECO:0000313" key="1">
    <source>
        <dbReference type="EMBL" id="AAS95952.1"/>
    </source>
</evidence>
<dbReference type="Proteomes" id="UP000002194">
    <property type="component" value="Chromosome"/>
</dbReference>
<organism evidence="1 2">
    <name type="scientific">Nitratidesulfovibrio vulgaris (strain ATCC 29579 / DSM 644 / CCUG 34227 / NCIMB 8303 / VKM B-1760 / Hildenborough)</name>
    <name type="common">Desulfovibrio vulgaris</name>
    <dbReference type="NCBI Taxonomy" id="882"/>
    <lineage>
        <taxon>Bacteria</taxon>
        <taxon>Pseudomonadati</taxon>
        <taxon>Thermodesulfobacteriota</taxon>
        <taxon>Desulfovibrionia</taxon>
        <taxon>Desulfovibrionales</taxon>
        <taxon>Desulfovibrionaceae</taxon>
        <taxon>Nitratidesulfovibrio</taxon>
    </lineage>
</organism>
<dbReference type="HOGENOM" id="CLU_3342933_0_0_7"/>
<dbReference type="PaxDb" id="882-DVU_1474"/>
<evidence type="ECO:0000313" key="2">
    <source>
        <dbReference type="Proteomes" id="UP000002194"/>
    </source>
</evidence>
<proteinExistence type="predicted"/>
<name>Q72C10_NITV2</name>
<dbReference type="KEGG" id="dvu:DVU_1474"/>
<dbReference type="STRING" id="882.DVU_1474"/>
<dbReference type="EMBL" id="AE017285">
    <property type="protein sequence ID" value="AAS95952.1"/>
    <property type="molecule type" value="Genomic_DNA"/>
</dbReference>
<dbReference type="EnsemblBacteria" id="AAS95952">
    <property type="protein sequence ID" value="AAS95952"/>
    <property type="gene ID" value="DVU_1474"/>
</dbReference>
<accession>Q72C10</accession>
<gene>
    <name evidence="1" type="ordered locus">DVU_1474</name>
</gene>
<dbReference type="AlphaFoldDB" id="Q72C10"/>
<protein>
    <submittedName>
        <fullName evidence="1">Uncharacterized protein</fullName>
    </submittedName>
</protein>
<keyword evidence="2" id="KW-1185">Reference proteome</keyword>
<sequence>MFTTCGIRDKVYTRCTMGLVKKTTTCLYGELWLGELD</sequence>
<reference evidence="1 2" key="1">
    <citation type="journal article" date="2004" name="Nat. Biotechnol.">
        <title>The genome sequence of the anaerobic, sulfate-reducing bacterium Desulfovibrio vulgaris Hildenborough.</title>
        <authorList>
            <person name="Heidelberg J.F."/>
            <person name="Seshadri R."/>
            <person name="Haveman S.A."/>
            <person name="Hemme C.L."/>
            <person name="Paulsen I.T."/>
            <person name="Kolonay J.F."/>
            <person name="Eisen J.A."/>
            <person name="Ward N."/>
            <person name="Methe B."/>
            <person name="Brinkac L.M."/>
            <person name="Daugherty S.C."/>
            <person name="Deboy R.T."/>
            <person name="Dodson R.J."/>
            <person name="Durkin A.S."/>
            <person name="Madupu R."/>
            <person name="Nelson W.C."/>
            <person name="Sullivan S.A."/>
            <person name="Fouts D."/>
            <person name="Haft D.H."/>
            <person name="Selengut J."/>
            <person name="Peterson J.D."/>
            <person name="Davidsen T.M."/>
            <person name="Zafar N."/>
            <person name="Zhou L."/>
            <person name="Radune D."/>
            <person name="Dimitrov G."/>
            <person name="Hance M."/>
            <person name="Tran K."/>
            <person name="Khouri H."/>
            <person name="Gill J."/>
            <person name="Utterback T.R."/>
            <person name="Feldblyum T.V."/>
            <person name="Wall J.D."/>
            <person name="Voordouw G."/>
            <person name="Fraser C.M."/>
        </authorList>
    </citation>
    <scope>NUCLEOTIDE SEQUENCE [LARGE SCALE GENOMIC DNA]</scope>
    <source>
        <strain evidence="2">ATCC 29579 / DSM 644 / NCIMB 8303 / VKM B-1760 / Hildenborough</strain>
    </source>
</reference>